<evidence type="ECO:0000313" key="3">
    <source>
        <dbReference type="WBParaSite" id="Hba_08823"/>
    </source>
</evidence>
<dbReference type="Proteomes" id="UP000095283">
    <property type="component" value="Unplaced"/>
</dbReference>
<name>A0A1I7WUK3_HETBA</name>
<feature type="transmembrane region" description="Helical" evidence="1">
    <location>
        <begin position="15"/>
        <end position="32"/>
    </location>
</feature>
<keyword evidence="2" id="KW-1185">Reference proteome</keyword>
<accession>A0A1I7WUK3</accession>
<dbReference type="InterPro" id="IPR005312">
    <property type="entry name" value="DUF1759"/>
</dbReference>
<sequence>MHISRKQSTQRHRKLLCCFTLAFLIVIVHLFLRNKPYISLCVQLSPIQLSSKKRPLAVFLNRFKEWEEFWATNDAMVHINIDLSVMEKIILLKDSLKEKTAKTIEGIQMLPAKYEWMVSTLQKRYGHKSNNRSNIVQNLHDLKAVKNNAEKCLDVLEDINGLVNQMKLSGYNICDTNDPMWTDTISKKFLYNILNNALRNQDEKQTMNMGELLESLELEISGRPTTERRMRVLDRKGLRTFEQNSASTDCV</sequence>
<dbReference type="Pfam" id="PF03564">
    <property type="entry name" value="DUF1759"/>
    <property type="match status" value="1"/>
</dbReference>
<keyword evidence="1" id="KW-1133">Transmembrane helix</keyword>
<protein>
    <submittedName>
        <fullName evidence="3">DUF148 domain-containing protein</fullName>
    </submittedName>
</protein>
<dbReference type="AlphaFoldDB" id="A0A1I7WUK3"/>
<evidence type="ECO:0000313" key="2">
    <source>
        <dbReference type="Proteomes" id="UP000095283"/>
    </source>
</evidence>
<keyword evidence="1" id="KW-0812">Transmembrane</keyword>
<keyword evidence="1" id="KW-0472">Membrane</keyword>
<proteinExistence type="predicted"/>
<dbReference type="WBParaSite" id="Hba_08823">
    <property type="protein sequence ID" value="Hba_08823"/>
    <property type="gene ID" value="Hba_08823"/>
</dbReference>
<evidence type="ECO:0000256" key="1">
    <source>
        <dbReference type="SAM" id="Phobius"/>
    </source>
</evidence>
<organism evidence="2 3">
    <name type="scientific">Heterorhabditis bacteriophora</name>
    <name type="common">Entomopathogenic nematode worm</name>
    <dbReference type="NCBI Taxonomy" id="37862"/>
    <lineage>
        <taxon>Eukaryota</taxon>
        <taxon>Metazoa</taxon>
        <taxon>Ecdysozoa</taxon>
        <taxon>Nematoda</taxon>
        <taxon>Chromadorea</taxon>
        <taxon>Rhabditida</taxon>
        <taxon>Rhabditina</taxon>
        <taxon>Rhabditomorpha</taxon>
        <taxon>Strongyloidea</taxon>
        <taxon>Heterorhabditidae</taxon>
        <taxon>Heterorhabditis</taxon>
    </lineage>
</organism>
<reference evidence="3" key="1">
    <citation type="submission" date="2016-11" db="UniProtKB">
        <authorList>
            <consortium name="WormBaseParasite"/>
        </authorList>
    </citation>
    <scope>IDENTIFICATION</scope>
</reference>